<comment type="caution">
    <text evidence="2">The sequence shown here is derived from an EMBL/GenBank/DDBJ whole genome shotgun (WGS) entry which is preliminary data.</text>
</comment>
<dbReference type="SUPFAM" id="SSF56112">
    <property type="entry name" value="Protein kinase-like (PK-like)"/>
    <property type="match status" value="1"/>
</dbReference>
<dbReference type="InterPro" id="IPR011009">
    <property type="entry name" value="Kinase-like_dom_sf"/>
</dbReference>
<dbReference type="EMBL" id="JBHUCP010000028">
    <property type="protein sequence ID" value="MFD1534018.1"/>
    <property type="molecule type" value="Genomic_DNA"/>
</dbReference>
<dbReference type="Proteomes" id="UP001597145">
    <property type="component" value="Unassembled WGS sequence"/>
</dbReference>
<keyword evidence="3" id="KW-1185">Reference proteome</keyword>
<evidence type="ECO:0000313" key="2">
    <source>
        <dbReference type="EMBL" id="MFD1534018.1"/>
    </source>
</evidence>
<dbReference type="Pfam" id="PF01636">
    <property type="entry name" value="APH"/>
    <property type="match status" value="1"/>
</dbReference>
<evidence type="ECO:0000313" key="3">
    <source>
        <dbReference type="Proteomes" id="UP001597145"/>
    </source>
</evidence>
<sequence>MPLPTCRLEELVAEAASLARLDGSAATLLRNGSNAMFQLPGDVVARVAPAGRTATAEREVQIARWLSSQGVRVTQPLGDVPQPTVVADRAITWWHTIPPHRAGTPGELGSVLRVVHALEPPDFSLPRYDPFDGIEMRLIQQTVLDPSDTDWLINHYRRLREEYEHLAPFQSPRLIHGDAWQGNLAVVDGEAPILLDFEKVAVADPAWDLVQIAVDHTDFGRVSAEEYADFVHSYGGRDIVQWPGYQCLAAVQVLRWAAFALGKADDARALPEIRHRVACIQGRVPKPWSWTAF</sequence>
<reference evidence="3" key="1">
    <citation type="journal article" date="2019" name="Int. J. Syst. Evol. Microbiol.">
        <title>The Global Catalogue of Microorganisms (GCM) 10K type strain sequencing project: providing services to taxonomists for standard genome sequencing and annotation.</title>
        <authorList>
            <consortium name="The Broad Institute Genomics Platform"/>
            <consortium name="The Broad Institute Genome Sequencing Center for Infectious Disease"/>
            <person name="Wu L."/>
            <person name="Ma J."/>
        </authorList>
    </citation>
    <scope>NUCLEOTIDE SEQUENCE [LARGE SCALE GENOMIC DNA]</scope>
    <source>
        <strain evidence="3">JCM 12165</strain>
    </source>
</reference>
<gene>
    <name evidence="2" type="ORF">ACFSCY_31825</name>
</gene>
<feature type="domain" description="Aminoglycoside phosphotransferase" evidence="1">
    <location>
        <begin position="36"/>
        <end position="243"/>
    </location>
</feature>
<dbReference type="RefSeq" id="WP_343973881.1">
    <property type="nucleotide sequence ID" value="NZ_BAAAJG010000005.1"/>
</dbReference>
<evidence type="ECO:0000259" key="1">
    <source>
        <dbReference type="Pfam" id="PF01636"/>
    </source>
</evidence>
<organism evidence="2 3">
    <name type="scientific">Pseudonocardia aurantiaca</name>
    <dbReference type="NCBI Taxonomy" id="75290"/>
    <lineage>
        <taxon>Bacteria</taxon>
        <taxon>Bacillati</taxon>
        <taxon>Actinomycetota</taxon>
        <taxon>Actinomycetes</taxon>
        <taxon>Pseudonocardiales</taxon>
        <taxon>Pseudonocardiaceae</taxon>
        <taxon>Pseudonocardia</taxon>
    </lineage>
</organism>
<protein>
    <submittedName>
        <fullName evidence="2">Phosphotransferase family protein</fullName>
    </submittedName>
</protein>
<accession>A0ABW4FTX1</accession>
<dbReference type="Gene3D" id="3.90.1200.10">
    <property type="match status" value="1"/>
</dbReference>
<name>A0ABW4FTX1_9PSEU</name>
<dbReference type="InterPro" id="IPR002575">
    <property type="entry name" value="Aminoglycoside_PTrfase"/>
</dbReference>
<proteinExistence type="predicted"/>